<feature type="compositionally biased region" description="Pro residues" evidence="1">
    <location>
        <begin position="107"/>
        <end position="118"/>
    </location>
</feature>
<organism evidence="3">
    <name type="scientific">Serratia fonticola</name>
    <dbReference type="NCBI Taxonomy" id="47917"/>
    <lineage>
        <taxon>Bacteria</taxon>
        <taxon>Pseudomonadati</taxon>
        <taxon>Pseudomonadota</taxon>
        <taxon>Gammaproteobacteria</taxon>
        <taxon>Enterobacterales</taxon>
        <taxon>Yersiniaceae</taxon>
        <taxon>Serratia</taxon>
    </lineage>
</organism>
<evidence type="ECO:0000313" key="3">
    <source>
        <dbReference type="EMBL" id="TVZ69211.1"/>
    </source>
</evidence>
<feature type="signal peptide" evidence="2">
    <location>
        <begin position="1"/>
        <end position="18"/>
    </location>
</feature>
<evidence type="ECO:0000256" key="1">
    <source>
        <dbReference type="SAM" id="MobiDB-lite"/>
    </source>
</evidence>
<evidence type="ECO:0008006" key="4">
    <source>
        <dbReference type="Google" id="ProtNLM"/>
    </source>
</evidence>
<proteinExistence type="predicted"/>
<reference evidence="3" key="1">
    <citation type="submission" date="2019-06" db="EMBL/GenBank/DDBJ databases">
        <authorList>
            <person name="Deangelis K."/>
            <person name="Huntemann M."/>
            <person name="Clum A."/>
            <person name="Pillay M."/>
            <person name="Palaniappan K."/>
            <person name="Varghese N."/>
            <person name="Mikhailova N."/>
            <person name="Stamatis D."/>
            <person name="Reddy T."/>
            <person name="Daum C."/>
            <person name="Shapiro N."/>
            <person name="Ivanova N."/>
            <person name="Kyrpides N."/>
            <person name="Woyke T."/>
        </authorList>
    </citation>
    <scope>NUCLEOTIDE SEQUENCE [LARGE SCALE GENOMIC DNA]</scope>
    <source>
        <strain evidence="3">128R</strain>
    </source>
</reference>
<feature type="region of interest" description="Disordered" evidence="1">
    <location>
        <begin position="48"/>
        <end position="118"/>
    </location>
</feature>
<dbReference type="OrthoDB" id="6497804at2"/>
<dbReference type="AlphaFoldDB" id="A0A542CV57"/>
<feature type="compositionally biased region" description="Polar residues" evidence="1">
    <location>
        <begin position="81"/>
        <end position="90"/>
    </location>
</feature>
<gene>
    <name evidence="3" type="ORF">FHU10_1706</name>
</gene>
<reference evidence="3" key="2">
    <citation type="submission" date="2019-08" db="EMBL/GenBank/DDBJ databases">
        <title>Investigation of anaerobic lignin degradation for improved lignocellulosic biofuels.</title>
        <authorList>
            <person name="Deangelis K.PhD."/>
        </authorList>
    </citation>
    <scope>NUCLEOTIDE SEQUENCE [LARGE SCALE GENOMIC DNA]</scope>
    <source>
        <strain evidence="3">128R</strain>
    </source>
</reference>
<comment type="caution">
    <text evidence="3">The sequence shown here is derived from an EMBL/GenBank/DDBJ whole genome shotgun (WGS) entry which is preliminary data.</text>
</comment>
<name>A0A542CV57_SERFO</name>
<protein>
    <recommendedName>
        <fullName evidence="4">DUF2756 family protein</fullName>
    </recommendedName>
</protein>
<accession>A0A542CV57</accession>
<evidence type="ECO:0000256" key="2">
    <source>
        <dbReference type="SAM" id="SignalP"/>
    </source>
</evidence>
<feature type="chain" id="PRO_5021728446" description="DUF2756 family protein" evidence="2">
    <location>
        <begin position="19"/>
        <end position="118"/>
    </location>
</feature>
<keyword evidence="2" id="KW-0732">Signal</keyword>
<dbReference type="EMBL" id="VISQ01000001">
    <property type="protein sequence ID" value="TVZ69211.1"/>
    <property type="molecule type" value="Genomic_DNA"/>
</dbReference>
<sequence>MHYQPMFALLLLPWLAVAANGVTPLSQQQPFLNHGDQQWQQQRILNNQQMEQRRQQQGYELKMNQPKMLSDNPGNNPMRPMNTNSKTLLQNGGVARNPFNNTAPVVPQVPLPATPSSP</sequence>